<dbReference type="EMBL" id="JACGWO010000007">
    <property type="protein sequence ID" value="KAK4422803.1"/>
    <property type="molecule type" value="Genomic_DNA"/>
</dbReference>
<comment type="caution">
    <text evidence="1">The sequence shown here is derived from an EMBL/GenBank/DDBJ whole genome shotgun (WGS) entry which is preliminary data.</text>
</comment>
<accession>A0AAE1Y4A1</accession>
<evidence type="ECO:0000313" key="2">
    <source>
        <dbReference type="Proteomes" id="UP001293254"/>
    </source>
</evidence>
<dbReference type="AlphaFoldDB" id="A0AAE1Y4A1"/>
<reference evidence="1" key="2">
    <citation type="journal article" date="2024" name="Plant">
        <title>Genomic evolution and insights into agronomic trait innovations of Sesamum species.</title>
        <authorList>
            <person name="Miao H."/>
            <person name="Wang L."/>
            <person name="Qu L."/>
            <person name="Liu H."/>
            <person name="Sun Y."/>
            <person name="Le M."/>
            <person name="Wang Q."/>
            <person name="Wei S."/>
            <person name="Zheng Y."/>
            <person name="Lin W."/>
            <person name="Duan Y."/>
            <person name="Cao H."/>
            <person name="Xiong S."/>
            <person name="Wang X."/>
            <person name="Wei L."/>
            <person name="Li C."/>
            <person name="Ma Q."/>
            <person name="Ju M."/>
            <person name="Zhao R."/>
            <person name="Li G."/>
            <person name="Mu C."/>
            <person name="Tian Q."/>
            <person name="Mei H."/>
            <person name="Zhang T."/>
            <person name="Gao T."/>
            <person name="Zhang H."/>
        </authorList>
    </citation>
    <scope>NUCLEOTIDE SEQUENCE</scope>
    <source>
        <strain evidence="1">3651</strain>
    </source>
</reference>
<dbReference type="Proteomes" id="UP001293254">
    <property type="component" value="Unassembled WGS sequence"/>
</dbReference>
<keyword evidence="2" id="KW-1185">Reference proteome</keyword>
<proteinExistence type="predicted"/>
<name>A0AAE1Y4A1_9LAMI</name>
<gene>
    <name evidence="1" type="ORF">Salat_1862800</name>
</gene>
<reference evidence="1" key="1">
    <citation type="submission" date="2020-06" db="EMBL/GenBank/DDBJ databases">
        <authorList>
            <person name="Li T."/>
            <person name="Hu X."/>
            <person name="Zhang T."/>
            <person name="Song X."/>
            <person name="Zhang H."/>
            <person name="Dai N."/>
            <person name="Sheng W."/>
            <person name="Hou X."/>
            <person name="Wei L."/>
        </authorList>
    </citation>
    <scope>NUCLEOTIDE SEQUENCE</scope>
    <source>
        <strain evidence="1">3651</strain>
        <tissue evidence="1">Leaf</tissue>
    </source>
</reference>
<evidence type="ECO:0000313" key="1">
    <source>
        <dbReference type="EMBL" id="KAK4422803.1"/>
    </source>
</evidence>
<organism evidence="1 2">
    <name type="scientific">Sesamum alatum</name>
    <dbReference type="NCBI Taxonomy" id="300844"/>
    <lineage>
        <taxon>Eukaryota</taxon>
        <taxon>Viridiplantae</taxon>
        <taxon>Streptophyta</taxon>
        <taxon>Embryophyta</taxon>
        <taxon>Tracheophyta</taxon>
        <taxon>Spermatophyta</taxon>
        <taxon>Magnoliopsida</taxon>
        <taxon>eudicotyledons</taxon>
        <taxon>Gunneridae</taxon>
        <taxon>Pentapetalae</taxon>
        <taxon>asterids</taxon>
        <taxon>lamiids</taxon>
        <taxon>Lamiales</taxon>
        <taxon>Pedaliaceae</taxon>
        <taxon>Sesamum</taxon>
    </lineage>
</organism>
<protein>
    <submittedName>
        <fullName evidence="1">Uncharacterized protein</fullName>
    </submittedName>
</protein>
<sequence>MVCAEEWMRGVCSELSQADSDRFLMLCWTIWKCRNSLLMEGKAQHPLQVVNFADRSLHEFTIITRRVGNSQSQQQAEQQWQPPLWILSKSTSTVPCFLLRMPWELGSLLGMEKALSWLGELDFLLMQPTLPLLNHWQLVQRWNWPNRKVGTKLYWKEIVRLLLTDYTLMTRMTLLVALLFTTSEASCEPFLPVWPFLFHESVTLLRILFARKAAFYLDGWASIPHDLM</sequence>